<sequence length="100" mass="11495">MCGHKPTHMGARPTHGLASQYFFPHKRAIIQTEILLSPFEIEVNNDIYACLLSLDPNTVHPHLSRSKGNREVTRNIENQQNLLITQKYFSTVAKFWAKSF</sequence>
<evidence type="ECO:0000313" key="1">
    <source>
        <dbReference type="EMBL" id="CDQ57360.1"/>
    </source>
</evidence>
<reference evidence="1" key="2">
    <citation type="submission" date="2014-03" db="EMBL/GenBank/DDBJ databases">
        <authorList>
            <person name="Genoscope - CEA"/>
        </authorList>
    </citation>
    <scope>NUCLEOTIDE SEQUENCE</scope>
</reference>
<proteinExistence type="predicted"/>
<reference evidence="1" key="1">
    <citation type="journal article" date="2014" name="Nat. Commun.">
        <title>The rainbow trout genome provides novel insights into evolution after whole-genome duplication in vertebrates.</title>
        <authorList>
            <person name="Berthelot C."/>
            <person name="Brunet F."/>
            <person name="Chalopin D."/>
            <person name="Juanchich A."/>
            <person name="Bernard M."/>
            <person name="Noel B."/>
            <person name="Bento P."/>
            <person name="Da Silva C."/>
            <person name="Labadie K."/>
            <person name="Alberti A."/>
            <person name="Aury J.M."/>
            <person name="Louis A."/>
            <person name="Dehais P."/>
            <person name="Bardou P."/>
            <person name="Montfort J."/>
            <person name="Klopp C."/>
            <person name="Cabau C."/>
            <person name="Gaspin C."/>
            <person name="Thorgaard G.H."/>
            <person name="Boussaha M."/>
            <person name="Quillet E."/>
            <person name="Guyomard R."/>
            <person name="Galiana D."/>
            <person name="Bobe J."/>
            <person name="Volff J.N."/>
            <person name="Genet C."/>
            <person name="Wincker P."/>
            <person name="Jaillon O."/>
            <person name="Roest Crollius H."/>
            <person name="Guiguen Y."/>
        </authorList>
    </citation>
    <scope>NUCLEOTIDE SEQUENCE [LARGE SCALE GENOMIC DNA]</scope>
</reference>
<dbReference type="Gene3D" id="2.60.120.920">
    <property type="match status" value="1"/>
</dbReference>
<gene>
    <name evidence="1" type="ORF">GSONMT00071509001</name>
</gene>
<dbReference type="InterPro" id="IPR043136">
    <property type="entry name" value="B30.2/SPRY_sf"/>
</dbReference>
<evidence type="ECO:0000313" key="2">
    <source>
        <dbReference type="Proteomes" id="UP000193380"/>
    </source>
</evidence>
<protein>
    <submittedName>
        <fullName evidence="1">Uncharacterized protein</fullName>
    </submittedName>
</protein>
<dbReference type="Proteomes" id="UP000193380">
    <property type="component" value="Unassembled WGS sequence"/>
</dbReference>
<name>A0A060VYG9_ONCMY</name>
<dbReference type="PaxDb" id="8022-A0A060VYG9"/>
<dbReference type="EMBL" id="FR904286">
    <property type="protein sequence ID" value="CDQ57360.1"/>
    <property type="molecule type" value="Genomic_DNA"/>
</dbReference>
<accession>A0A060VYG9</accession>
<organism evidence="1 2">
    <name type="scientific">Oncorhynchus mykiss</name>
    <name type="common">Rainbow trout</name>
    <name type="synonym">Salmo gairdneri</name>
    <dbReference type="NCBI Taxonomy" id="8022"/>
    <lineage>
        <taxon>Eukaryota</taxon>
        <taxon>Metazoa</taxon>
        <taxon>Chordata</taxon>
        <taxon>Craniata</taxon>
        <taxon>Vertebrata</taxon>
        <taxon>Euteleostomi</taxon>
        <taxon>Actinopterygii</taxon>
        <taxon>Neopterygii</taxon>
        <taxon>Teleostei</taxon>
        <taxon>Protacanthopterygii</taxon>
        <taxon>Salmoniformes</taxon>
        <taxon>Salmonidae</taxon>
        <taxon>Salmoninae</taxon>
        <taxon>Oncorhynchus</taxon>
    </lineage>
</organism>
<dbReference type="AlphaFoldDB" id="A0A060VYG9"/>